<evidence type="ECO:0000259" key="2">
    <source>
        <dbReference type="Pfam" id="PF10313"/>
    </source>
</evidence>
<dbReference type="Pfam" id="PF10313">
    <property type="entry name" value="DUF2415"/>
    <property type="match status" value="1"/>
</dbReference>
<feature type="compositionally biased region" description="Polar residues" evidence="1">
    <location>
        <begin position="473"/>
        <end position="483"/>
    </location>
</feature>
<dbReference type="InterPro" id="IPR036322">
    <property type="entry name" value="WD40_repeat_dom_sf"/>
</dbReference>
<dbReference type="PANTHER" id="PTHR43991">
    <property type="entry name" value="WD REPEAT PROTEIN (AFU_ORTHOLOGUE AFUA_8G05640)-RELATED"/>
    <property type="match status" value="1"/>
</dbReference>
<dbReference type="Gene3D" id="2.130.10.10">
    <property type="entry name" value="YVTN repeat-like/Quinoprotein amine dehydrogenase"/>
    <property type="match status" value="1"/>
</dbReference>
<dbReference type="InterPro" id="IPR015943">
    <property type="entry name" value="WD40/YVTN_repeat-like_dom_sf"/>
</dbReference>
<reference evidence="3 4" key="1">
    <citation type="submission" date="2023-11" db="EMBL/GenBank/DDBJ databases">
        <title>An acidophilic fungus is an integral part of prey digestion in a carnivorous sundew plant.</title>
        <authorList>
            <person name="Tsai I.J."/>
        </authorList>
    </citation>
    <scope>NUCLEOTIDE SEQUENCE [LARGE SCALE GENOMIC DNA]</scope>
    <source>
        <strain evidence="3">169a</strain>
    </source>
</reference>
<dbReference type="InterPro" id="IPR019417">
    <property type="entry name" value="DUF2415"/>
</dbReference>
<evidence type="ECO:0000313" key="3">
    <source>
        <dbReference type="EMBL" id="WPG99903.1"/>
    </source>
</evidence>
<dbReference type="PANTHER" id="PTHR43991:SF9">
    <property type="entry name" value="DUF2415 DOMAIN-CONTAINING PROTEIN"/>
    <property type="match status" value="1"/>
</dbReference>
<protein>
    <recommendedName>
        <fullName evidence="2">DUF2415 domain-containing protein</fullName>
    </recommendedName>
</protein>
<accession>A0AAQ3M1S1</accession>
<keyword evidence="4" id="KW-1185">Reference proteome</keyword>
<gene>
    <name evidence="3" type="ORF">R9X50_00272400</name>
</gene>
<evidence type="ECO:0000313" key="4">
    <source>
        <dbReference type="Proteomes" id="UP001303373"/>
    </source>
</evidence>
<dbReference type="AlphaFoldDB" id="A0AAQ3M1S1"/>
<name>A0AAQ3M1S1_9PEZI</name>
<dbReference type="SUPFAM" id="SSF50978">
    <property type="entry name" value="WD40 repeat-like"/>
    <property type="match status" value="1"/>
</dbReference>
<dbReference type="Proteomes" id="UP001303373">
    <property type="component" value="Chromosome 3"/>
</dbReference>
<feature type="region of interest" description="Disordered" evidence="1">
    <location>
        <begin position="618"/>
        <end position="654"/>
    </location>
</feature>
<feature type="region of interest" description="Disordered" evidence="1">
    <location>
        <begin position="549"/>
        <end position="574"/>
    </location>
</feature>
<organism evidence="3 4">
    <name type="scientific">Acrodontium crateriforme</name>
    <dbReference type="NCBI Taxonomy" id="150365"/>
    <lineage>
        <taxon>Eukaryota</taxon>
        <taxon>Fungi</taxon>
        <taxon>Dikarya</taxon>
        <taxon>Ascomycota</taxon>
        <taxon>Pezizomycotina</taxon>
        <taxon>Dothideomycetes</taxon>
        <taxon>Dothideomycetidae</taxon>
        <taxon>Mycosphaerellales</taxon>
        <taxon>Teratosphaeriaceae</taxon>
        <taxon>Acrodontium</taxon>
    </lineage>
</organism>
<feature type="compositionally biased region" description="Polar residues" evidence="1">
    <location>
        <begin position="496"/>
        <end position="525"/>
    </location>
</feature>
<proteinExistence type="predicted"/>
<feature type="domain" description="DUF2415" evidence="2">
    <location>
        <begin position="312"/>
        <end position="351"/>
    </location>
</feature>
<sequence>MAVTDHIPYRDADDLARTEDKGFYPVHLPISHWQLRYYISNPEPNILYYASGSDVYCLNTASKKRKHIATVPFISRCTASGYGWVCVGGEHEGQFAAIRLEGSVESRTLDVDSALPINSWHSSRRGATVNVDKIGKDYLNSISIHRIKDEEAHLDDIVAIVTNNDKTVRVYSLPQGIETTRLELPFAMNHATLSPDGQIIVAVGDVSRAYFFARELKDSPPQIPKPHNRLTAASLDWTEMCRVELHVSGPEKTNGYFTTAWSPSGQLVAVGSEAGYITVFDIDILTNPDFDDQDAVVAVTPTSRADIPPHAGAVRSMMFSPDPWDLLIWAEDAGRVCIGDLRTGLRSKQIINIEPREENVRHIEVQELPNEDIAEAGRSIDELETDFLQRYREGTERPNYVAEYIGARRRHDLARARNQVSSPDGTQTAEDNSGLSYAQWRQQHQESTQTQRTSPPTEGPPAFEDDPRGLTAREQQILESVRTTRQREEARANGQAPRTVNYTTPDLFTGSNSRSSRSATPNNGPASSSASARHISDILSSVQDTLPELSRTSATVERPGSSHGPNPRHDLALPPLHLLNDNSWVVSRTSSGVPRISDLSRLPRRRASVILALPNVNASSPRSEFSSLSPEDENERDHAEEREGDDDNPWRTIEDHMDAGRGLARGPLFESTSSATDVTSARPSEAEFLNTLAHGPERARNLNRERQRWRSIRSETSSTTAVPASGANATRIAGFAEGYEALIQRSERRGLLSTGVITAERMRRRGLSGVDSARRDSNGVRTAGLAMSADGRMLWAACEEGIFEMEINVKGRMFWGAIEPL</sequence>
<evidence type="ECO:0000256" key="1">
    <source>
        <dbReference type="SAM" id="MobiDB-lite"/>
    </source>
</evidence>
<feature type="compositionally biased region" description="Polar residues" evidence="1">
    <location>
        <begin position="439"/>
        <end position="456"/>
    </location>
</feature>
<feature type="compositionally biased region" description="Low complexity" evidence="1">
    <location>
        <begin position="619"/>
        <end position="629"/>
    </location>
</feature>
<feature type="region of interest" description="Disordered" evidence="1">
    <location>
        <begin position="439"/>
        <end position="532"/>
    </location>
</feature>
<dbReference type="EMBL" id="CP138582">
    <property type="protein sequence ID" value="WPG99903.1"/>
    <property type="molecule type" value="Genomic_DNA"/>
</dbReference>